<evidence type="ECO:0000313" key="3">
    <source>
        <dbReference type="EMBL" id="MEE2031859.1"/>
    </source>
</evidence>
<dbReference type="EMBL" id="JAUZMZ010000026">
    <property type="protein sequence ID" value="MEE2031859.1"/>
    <property type="molecule type" value="Genomic_DNA"/>
</dbReference>
<evidence type="ECO:0000313" key="4">
    <source>
        <dbReference type="Proteomes" id="UP001331936"/>
    </source>
</evidence>
<accession>A0ABU7JQU0</accession>
<keyword evidence="2" id="KW-0472">Membrane</keyword>
<proteinExistence type="predicted"/>
<reference evidence="3 4" key="1">
    <citation type="submission" date="2023-08" db="EMBL/GenBank/DDBJ databases">
        <authorList>
            <person name="Girao M."/>
            <person name="Carvalho M.F."/>
        </authorList>
    </citation>
    <scope>NUCLEOTIDE SEQUENCE [LARGE SCALE GENOMIC DNA]</scope>
    <source>
        <strain evidence="3 4">CC-R104</strain>
    </source>
</reference>
<comment type="caution">
    <text evidence="3">The sequence shown here is derived from an EMBL/GenBank/DDBJ whole genome shotgun (WGS) entry which is preliminary data.</text>
</comment>
<name>A0ABU7JQU0_9NOCA</name>
<evidence type="ECO:0000256" key="1">
    <source>
        <dbReference type="SAM" id="MobiDB-lite"/>
    </source>
</evidence>
<sequence>MSILETTLIFVGIPLLITVIFGGLSYIGSKYPGPVPAENPYTLDRKWEYGPVLWSATDEPIARGHHGHHGHVAGAPAELIGGTASGKW</sequence>
<keyword evidence="2" id="KW-1133">Transmembrane helix</keyword>
<dbReference type="Proteomes" id="UP001331936">
    <property type="component" value="Unassembled WGS sequence"/>
</dbReference>
<evidence type="ECO:0000256" key="2">
    <source>
        <dbReference type="SAM" id="Phobius"/>
    </source>
</evidence>
<protein>
    <submittedName>
        <fullName evidence="3">Uncharacterized protein</fullName>
    </submittedName>
</protein>
<keyword evidence="2" id="KW-0812">Transmembrane</keyword>
<dbReference type="RefSeq" id="WP_330151294.1">
    <property type="nucleotide sequence ID" value="NZ_JAUZMZ010000026.1"/>
</dbReference>
<feature type="region of interest" description="Disordered" evidence="1">
    <location>
        <begin position="65"/>
        <end position="88"/>
    </location>
</feature>
<gene>
    <name evidence="3" type="ORF">Q8814_06990</name>
</gene>
<keyword evidence="4" id="KW-1185">Reference proteome</keyword>
<organism evidence="3 4">
    <name type="scientific">Rhodococcus chondri</name>
    <dbReference type="NCBI Taxonomy" id="3065941"/>
    <lineage>
        <taxon>Bacteria</taxon>
        <taxon>Bacillati</taxon>
        <taxon>Actinomycetota</taxon>
        <taxon>Actinomycetes</taxon>
        <taxon>Mycobacteriales</taxon>
        <taxon>Nocardiaceae</taxon>
        <taxon>Rhodococcus</taxon>
    </lineage>
</organism>
<feature type="transmembrane region" description="Helical" evidence="2">
    <location>
        <begin position="6"/>
        <end position="27"/>
    </location>
</feature>